<accession>Q0G387</accession>
<evidence type="ECO:0000313" key="2">
    <source>
        <dbReference type="Proteomes" id="UP000004310"/>
    </source>
</evidence>
<sequence length="89" mass="10260">MSIDLADRPIDVCVIPRLRRKSLVIARRDSLRLLIFIFRVPSSVRGSLHKEIAMDRVVRIERVTSRSGDKKNRISPQVDINLQIQHMGT</sequence>
<organism evidence="1 2">
    <name type="scientific">Fulvimarina pelagi HTCC2506</name>
    <dbReference type="NCBI Taxonomy" id="314231"/>
    <lineage>
        <taxon>Bacteria</taxon>
        <taxon>Pseudomonadati</taxon>
        <taxon>Pseudomonadota</taxon>
        <taxon>Alphaproteobacteria</taxon>
        <taxon>Hyphomicrobiales</taxon>
        <taxon>Aurantimonadaceae</taxon>
        <taxon>Fulvimarina</taxon>
    </lineage>
</organism>
<comment type="caution">
    <text evidence="1">The sequence shown here is derived from an EMBL/GenBank/DDBJ whole genome shotgun (WGS) entry which is preliminary data.</text>
</comment>
<dbReference type="Proteomes" id="UP000004310">
    <property type="component" value="Unassembled WGS sequence"/>
</dbReference>
<evidence type="ECO:0000313" key="1">
    <source>
        <dbReference type="EMBL" id="EAU41944.1"/>
    </source>
</evidence>
<dbReference type="AlphaFoldDB" id="Q0G387"/>
<keyword evidence="2" id="KW-1185">Reference proteome</keyword>
<name>Q0G387_9HYPH</name>
<proteinExistence type="predicted"/>
<gene>
    <name evidence="1" type="ORF">FP2506_15964</name>
</gene>
<dbReference type="HOGENOM" id="CLU_2450324_0_0_5"/>
<dbReference type="EMBL" id="AATP01000002">
    <property type="protein sequence ID" value="EAU41944.1"/>
    <property type="molecule type" value="Genomic_DNA"/>
</dbReference>
<protein>
    <submittedName>
        <fullName evidence="1">Uncharacterized protein</fullName>
    </submittedName>
</protein>
<reference evidence="1 2" key="1">
    <citation type="journal article" date="2010" name="J. Bacteriol.">
        <title>Genome sequence of Fulvimarina pelagi HTCC2506T, a Mn(II)-oxidizing alphaproteobacterium possessing an aerobic anoxygenic photosynthetic gene cluster and Xanthorhodopsin.</title>
        <authorList>
            <person name="Kang I."/>
            <person name="Oh H.M."/>
            <person name="Lim S.I."/>
            <person name="Ferriera S."/>
            <person name="Giovannoni S.J."/>
            <person name="Cho J.C."/>
        </authorList>
    </citation>
    <scope>NUCLEOTIDE SEQUENCE [LARGE SCALE GENOMIC DNA]</scope>
    <source>
        <strain evidence="1 2">HTCC2506</strain>
    </source>
</reference>